<evidence type="ECO:0000313" key="3">
    <source>
        <dbReference type="Proteomes" id="UP001149090"/>
    </source>
</evidence>
<accession>A0A9Q0LVD0</accession>
<dbReference type="AlphaFoldDB" id="A0A9Q0LVD0"/>
<evidence type="ECO:0000313" key="2">
    <source>
        <dbReference type="EMBL" id="KAJ5079219.1"/>
    </source>
</evidence>
<organism evidence="2 3">
    <name type="scientific">Anaeramoeba ignava</name>
    <name type="common">Anaerobic marine amoeba</name>
    <dbReference type="NCBI Taxonomy" id="1746090"/>
    <lineage>
        <taxon>Eukaryota</taxon>
        <taxon>Metamonada</taxon>
        <taxon>Anaeramoebidae</taxon>
        <taxon>Anaeramoeba</taxon>
    </lineage>
</organism>
<keyword evidence="1" id="KW-0812">Transmembrane</keyword>
<name>A0A9Q0LVD0_ANAIG</name>
<sequence length="684" mass="76631">MYQDAIEAIDLEDKPINGNDLLFHLVHDLKKPTKYNFMTVHIPAELQDYVEIVPSEHAIMLAPLFFDFESINVATIRDGFKGMYYYKFNITQDIPSSLTGRLFEFTISLNQTYFDHLPGYNDLAPSIHDYTLTIPSFKIGFPDASGNIYYTSGYSSNLQLTQVIPSTFTATGARFVTSSDIQQLRLISTNDTNKYSQLNEFFNNLTSVCPITTQAQGSNTLVTYNLGSITEFPIKQANGHDQAWLYILLAEYSDVLPFGRTAVSNSALLLYDDFKDYEKNDTITTPYYVDARGAWTVTSVEYTLVTPQTLAILDPQYLFANQQGAMNSTVTITNTGSDMAHEVSFYLLFSPEITNIRFASQFSDIQTFTNESGTTYIINSHIAIAPGDFVGLGITFDFGPDGTVHDNGDGTSTRVFILNLDSEFDITPTSGELRVLQSFPDALSVILTPGSPNGVYLEYEEDDDHKLTFHAYSTITFPVEYVTYIFRKRVIKPEEGSWETFYVGNSSTATDDPTSTLDTGEDIEVEYTVLISSMSVEAAQQSPESATVLAESNVVSFSLSPANLLFLLFLLGVIPIGAAVFFFYRHKKKKRENAWNSTHGLAPTTSAVALNRDGTQKSNAFQQNRQAFVEREMEMDEMVREQERWEEEKKQRGVEITHHEVTSKFIATGVVPLNVISSLPDHKK</sequence>
<feature type="transmembrane region" description="Helical" evidence="1">
    <location>
        <begin position="564"/>
        <end position="584"/>
    </location>
</feature>
<reference evidence="2" key="1">
    <citation type="submission" date="2022-10" db="EMBL/GenBank/DDBJ databases">
        <title>Novel sulphate-reducing endosymbionts in the free-living metamonad Anaeramoeba.</title>
        <authorList>
            <person name="Jerlstrom-Hultqvist J."/>
            <person name="Cepicka I."/>
            <person name="Gallot-Lavallee L."/>
            <person name="Salas-Leiva D."/>
            <person name="Curtis B.A."/>
            <person name="Zahonova K."/>
            <person name="Pipaliya S."/>
            <person name="Dacks J."/>
            <person name="Roger A.J."/>
        </authorList>
    </citation>
    <scope>NUCLEOTIDE SEQUENCE</scope>
    <source>
        <strain evidence="2">BMAN</strain>
    </source>
</reference>
<dbReference type="Proteomes" id="UP001149090">
    <property type="component" value="Unassembled WGS sequence"/>
</dbReference>
<gene>
    <name evidence="2" type="ORF">M0811_04240</name>
</gene>
<proteinExistence type="predicted"/>
<dbReference type="EMBL" id="JAPDFW010000033">
    <property type="protein sequence ID" value="KAJ5079219.1"/>
    <property type="molecule type" value="Genomic_DNA"/>
</dbReference>
<keyword evidence="3" id="KW-1185">Reference proteome</keyword>
<protein>
    <submittedName>
        <fullName evidence="2">Uncharacterized protein</fullName>
    </submittedName>
</protein>
<evidence type="ECO:0000256" key="1">
    <source>
        <dbReference type="SAM" id="Phobius"/>
    </source>
</evidence>
<comment type="caution">
    <text evidence="2">The sequence shown here is derived from an EMBL/GenBank/DDBJ whole genome shotgun (WGS) entry which is preliminary data.</text>
</comment>
<keyword evidence="1" id="KW-0472">Membrane</keyword>
<keyword evidence="1" id="KW-1133">Transmembrane helix</keyword>